<gene>
    <name evidence="1" type="ORF">OLEA9_A022448</name>
</gene>
<sequence>MTAAAIGTTLRENNLKEMEGGVILESQVFAIPADTAKQAKCLLDISNEILEGLEAHLRAVGTCQRGEAVQRAHCKSSF</sequence>
<evidence type="ECO:0000313" key="2">
    <source>
        <dbReference type="Proteomes" id="UP000594638"/>
    </source>
</evidence>
<dbReference type="EMBL" id="CACTIH010009274">
    <property type="protein sequence ID" value="CAA3028877.1"/>
    <property type="molecule type" value="Genomic_DNA"/>
</dbReference>
<dbReference type="AlphaFoldDB" id="A0A8S0VC35"/>
<evidence type="ECO:0000313" key="1">
    <source>
        <dbReference type="EMBL" id="CAA3028877.1"/>
    </source>
</evidence>
<keyword evidence="2" id="KW-1185">Reference proteome</keyword>
<comment type="caution">
    <text evidence="1">The sequence shown here is derived from an EMBL/GenBank/DDBJ whole genome shotgun (WGS) entry which is preliminary data.</text>
</comment>
<dbReference type="OrthoDB" id="2574at2759"/>
<keyword evidence="1" id="KW-0808">Transferase</keyword>
<dbReference type="Proteomes" id="UP000594638">
    <property type="component" value="Unassembled WGS sequence"/>
</dbReference>
<dbReference type="Gramene" id="OE9A022448T1">
    <property type="protein sequence ID" value="OE9A022448C1"/>
    <property type="gene ID" value="OE9A022448"/>
</dbReference>
<protein>
    <submittedName>
        <fullName evidence="1">ATP phosphoribosyltransferase 2, chloroplastic-like</fullName>
    </submittedName>
</protein>
<reference evidence="1 2" key="1">
    <citation type="submission" date="2019-12" db="EMBL/GenBank/DDBJ databases">
        <authorList>
            <person name="Alioto T."/>
            <person name="Alioto T."/>
            <person name="Gomez Garrido J."/>
        </authorList>
    </citation>
    <scope>NUCLEOTIDE SEQUENCE [LARGE SCALE GENOMIC DNA]</scope>
</reference>
<accession>A0A8S0VC35</accession>
<name>A0A8S0VC35_OLEEU</name>
<dbReference type="GO" id="GO:0016757">
    <property type="term" value="F:glycosyltransferase activity"/>
    <property type="evidence" value="ECO:0007669"/>
    <property type="project" value="UniProtKB-KW"/>
</dbReference>
<keyword evidence="1" id="KW-0328">Glycosyltransferase</keyword>
<proteinExistence type="predicted"/>
<organism evidence="1 2">
    <name type="scientific">Olea europaea subsp. europaea</name>
    <dbReference type="NCBI Taxonomy" id="158383"/>
    <lineage>
        <taxon>Eukaryota</taxon>
        <taxon>Viridiplantae</taxon>
        <taxon>Streptophyta</taxon>
        <taxon>Embryophyta</taxon>
        <taxon>Tracheophyta</taxon>
        <taxon>Spermatophyta</taxon>
        <taxon>Magnoliopsida</taxon>
        <taxon>eudicotyledons</taxon>
        <taxon>Gunneridae</taxon>
        <taxon>Pentapetalae</taxon>
        <taxon>asterids</taxon>
        <taxon>lamiids</taxon>
        <taxon>Lamiales</taxon>
        <taxon>Oleaceae</taxon>
        <taxon>Oleeae</taxon>
        <taxon>Olea</taxon>
    </lineage>
</organism>